<comment type="caution">
    <text evidence="14">The sequence shown here is derived from an EMBL/GenBank/DDBJ whole genome shotgun (WGS) entry which is preliminary data.</text>
</comment>
<keyword evidence="6" id="KW-0508">mRNA splicing</keyword>
<keyword evidence="7" id="KW-0539">Nucleus</keyword>
<evidence type="ECO:0000256" key="3">
    <source>
        <dbReference type="ARBA" id="ARBA00022664"/>
    </source>
</evidence>
<dbReference type="PROSITE" id="PS51791">
    <property type="entry name" value="HSAC2"/>
    <property type="match status" value="1"/>
</dbReference>
<dbReference type="Pfam" id="PF01248">
    <property type="entry name" value="Ribosomal_L7Ae"/>
    <property type="match status" value="1"/>
</dbReference>
<dbReference type="SUPFAM" id="SSF55315">
    <property type="entry name" value="L30e-like"/>
    <property type="match status" value="1"/>
</dbReference>
<dbReference type="Pfam" id="PF12456">
    <property type="entry name" value="hSac2"/>
    <property type="match status" value="1"/>
</dbReference>
<comment type="subcellular location">
    <subcellularLocation>
        <location evidence="1">Nucleus</location>
        <location evidence="1">Nucleolus</location>
    </subcellularLocation>
</comment>
<accession>A0AAN6ZHT1</accession>
<evidence type="ECO:0000256" key="2">
    <source>
        <dbReference type="ARBA" id="ARBA00007337"/>
    </source>
</evidence>
<keyword evidence="15" id="KW-1185">Reference proteome</keyword>
<evidence type="ECO:0000256" key="10">
    <source>
        <dbReference type="ARBA" id="ARBA00040411"/>
    </source>
</evidence>
<dbReference type="InterPro" id="IPR004038">
    <property type="entry name" value="Ribosomal_eL8/eL30/eS12/Gad45"/>
</dbReference>
<dbReference type="PRINTS" id="PR00881">
    <property type="entry name" value="L7ARS6FAMILY"/>
</dbReference>
<dbReference type="Proteomes" id="UP001304895">
    <property type="component" value="Unassembled WGS sequence"/>
</dbReference>
<evidence type="ECO:0000256" key="6">
    <source>
        <dbReference type="ARBA" id="ARBA00023187"/>
    </source>
</evidence>
<dbReference type="Pfam" id="PF02383">
    <property type="entry name" value="Syja_N"/>
    <property type="match status" value="1"/>
</dbReference>
<keyword evidence="5" id="KW-0694">RNA-binding</keyword>
<evidence type="ECO:0000256" key="11">
    <source>
        <dbReference type="SAM" id="MobiDB-lite"/>
    </source>
</evidence>
<dbReference type="GO" id="GO:0046856">
    <property type="term" value="P:phosphatidylinositol dephosphorylation"/>
    <property type="evidence" value="ECO:0007669"/>
    <property type="project" value="TreeGrafter"/>
</dbReference>
<dbReference type="PROSITE" id="PS50275">
    <property type="entry name" value="SAC"/>
    <property type="match status" value="1"/>
</dbReference>
<evidence type="ECO:0000256" key="1">
    <source>
        <dbReference type="ARBA" id="ARBA00004604"/>
    </source>
</evidence>
<dbReference type="GO" id="GO:0043812">
    <property type="term" value="F:phosphatidylinositol-4-phosphate phosphatase activity"/>
    <property type="evidence" value="ECO:0007669"/>
    <property type="project" value="TreeGrafter"/>
</dbReference>
<feature type="region of interest" description="Disordered" evidence="11">
    <location>
        <begin position="514"/>
        <end position="550"/>
    </location>
</feature>
<feature type="compositionally biased region" description="Low complexity" evidence="11">
    <location>
        <begin position="302"/>
        <end position="313"/>
    </location>
</feature>
<protein>
    <recommendedName>
        <fullName evidence="10">13 kDa ribonucleoprotein-associated protein</fullName>
    </recommendedName>
</protein>
<name>A0AAN6ZHT1_9PEZI</name>
<feature type="compositionally biased region" description="Low complexity" evidence="11">
    <location>
        <begin position="531"/>
        <end position="541"/>
    </location>
</feature>
<evidence type="ECO:0000259" key="12">
    <source>
        <dbReference type="PROSITE" id="PS50275"/>
    </source>
</evidence>
<comment type="function">
    <text evidence="9">Common component of the spliceosome and rRNA processing machinery. In association with the spliceosomal U4/U6.U5 tri-snRNP particle, required for splicing of pre-mRNA. In association with box C/D snoRNPs, required for processing of pre-ribosomal RNA (rRNA) and site-specific 2'-O-methylation of substrate RNAs. Essential for the accumulation and stability of U4 snRNA, U6 snRNA, and box C/D snoRNAs.</text>
</comment>
<dbReference type="InterPro" id="IPR004037">
    <property type="entry name" value="Ribosomal_eL8-like_CS"/>
</dbReference>
<feature type="domain" description="HSac2" evidence="13">
    <location>
        <begin position="882"/>
        <end position="1031"/>
    </location>
</feature>
<dbReference type="InterPro" id="IPR002013">
    <property type="entry name" value="SAC_dom"/>
</dbReference>
<evidence type="ECO:0000256" key="4">
    <source>
        <dbReference type="ARBA" id="ARBA00022728"/>
    </source>
</evidence>
<dbReference type="InterPro" id="IPR002415">
    <property type="entry name" value="H/ACA_rnp_Nhp2-like"/>
</dbReference>
<feature type="region of interest" description="Disordered" evidence="11">
    <location>
        <begin position="394"/>
        <end position="416"/>
    </location>
</feature>
<dbReference type="InterPro" id="IPR018492">
    <property type="entry name" value="Ribosomal_eL8/Nhp2"/>
</dbReference>
<evidence type="ECO:0000313" key="14">
    <source>
        <dbReference type="EMBL" id="KAK4138006.1"/>
    </source>
</evidence>
<dbReference type="GO" id="GO:0008380">
    <property type="term" value="P:RNA splicing"/>
    <property type="evidence" value="ECO:0007669"/>
    <property type="project" value="UniProtKB-KW"/>
</dbReference>
<dbReference type="InterPro" id="IPR034753">
    <property type="entry name" value="hSac2"/>
</dbReference>
<keyword evidence="8" id="KW-0687">Ribonucleoprotein</keyword>
<dbReference type="GO" id="GO:0003723">
    <property type="term" value="F:RNA binding"/>
    <property type="evidence" value="ECO:0007669"/>
    <property type="project" value="UniProtKB-KW"/>
</dbReference>
<feature type="domain" description="SAC" evidence="12">
    <location>
        <begin position="442"/>
        <end position="812"/>
    </location>
</feature>
<dbReference type="GO" id="GO:0042254">
    <property type="term" value="P:ribosome biogenesis"/>
    <property type="evidence" value="ECO:0007669"/>
    <property type="project" value="InterPro"/>
</dbReference>
<dbReference type="FunFam" id="3.30.1330.30:FF:000002">
    <property type="entry name" value="NHP2-like protein 1 homolog"/>
    <property type="match status" value="1"/>
</dbReference>
<evidence type="ECO:0000259" key="13">
    <source>
        <dbReference type="PROSITE" id="PS51791"/>
    </source>
</evidence>
<dbReference type="GO" id="GO:0005681">
    <property type="term" value="C:spliceosomal complex"/>
    <property type="evidence" value="ECO:0007669"/>
    <property type="project" value="UniProtKB-KW"/>
</dbReference>
<comment type="similarity">
    <text evidence="2">Belongs to the eukaryotic ribosomal protein eL8 family.</text>
</comment>
<dbReference type="PANTHER" id="PTHR45662">
    <property type="entry name" value="PHOSPHATIDYLINOSITIDE PHOSPHATASE SAC1"/>
    <property type="match status" value="1"/>
</dbReference>
<dbReference type="EMBL" id="MU853402">
    <property type="protein sequence ID" value="KAK4138006.1"/>
    <property type="molecule type" value="Genomic_DNA"/>
</dbReference>
<sequence length="1428" mass="154073">MSGQNESAAWPKAEDPALVQELLDCIQQASHYRQLKKGANEATKSINRGTSELVILAADTQPLSIVLHIPLISEEKNVPYVYVPSKVALGRACGVSRAVIAVSLTSNEASDLNSKIRALRDKVERLAISKSGASSIVHQPSRGMDEDPTPDMPGLARNVIICAAVDGLVLHPLSSNSSSKRDPRSSALSPPVRIKYGDAASIAPIPRDAAPDPSTLPPDSSFEAFGIVGLVTVSRHRFLVSVVRRQQVALVRGLPVYVVTEVALTPCASQAEAAAAIGATAAALRSGGAGGREEAADEDVAAGEGSSTAATSAGEEDGVVLGGAGEEDGGEVGSEVEEMAGAVDGGAGKRSSIAQDVIGRRGSYGRFARSWFSRSGWAMDQKRTMGLSAEQQVRDGAARGRGKDANKGVPVKRGVPNGADGSEAAIRLLPKLLRTSQILFGTSRTFYFSYDYDITRSVANPRVPSRPLVPLHEHVDPMYFWNQNIMQPFIDAGIDSLSLPLMQGFVGQRTFVVDSQPPQSDEDANKDSVELSSLSPSRAASPSPPEKATAELRTTEKKFDMTIISRRSVKRAGLRYLRRGIDEDGNVANAVESEQILSPADAASDPAAKVYSFVQTRGSFPLFFTQTPYSLKPAPVMQHSPDSNYAAMKKHFDGLRQRYGSVQVVNLVEKRGTEGPIGDRYEQNVRRLNEEAGSEAEKVRFEWFDFHAVCRGMKFENVAFLLQILGGKLEDLGSTVSVDGRVVARQKGILRTNCMDCLDRTNVCQSSFAKHMLDLQLKEQGFDMTAQPDQENSWFNTLWADNGDAISKQYASTGAMKGDYTRTRKRDYRGALTDAGLSLTRLFNGMFNDFFLQASIDFLLGNVTFLVFEEFEASMMTKDPAVSMQNMRQQAIELCQKRVIADEDEEFIGGWTLLTPHVPDTVRSASFEEAVLLLTDVALYLCRFDWNLDKVSSFERVDLAHIQKIRFGTYITSTISPAHIDDTRNVGLVVEYKPGLTDITRVNTRSLSSLSGTGPKAGGAAAASAGIAGFLTRRPQTPAPRKVALKALYSQTSAADPAARGRQQDEPGAGSGAITRLTEVQQVVLIAAEIERLAIQNQPRLAGRSPDAVKLIERGDIISLAEARRNTGLLEQLGHSIKKLRMFSSGIGYSRPSARRNHAESCVSSLAQRRPPTGSRRVPSTMRSSSHCIGYRLASRPTLVSESEPRGTAAVSFSRKAVVLPMPPAVKSSLSVKRRVTSSGAVPARAARRAGSTASASCWTKVDVRAAAGTMAVLESLAAALAYLDSGGGVVRALVSWETTAAQGPESTRVMVPGWGAASAEGCWARKAPSMTVSAAPPPMERIRRSQGLEVLPYPVQHRRIAQGPGRAPSRGIHGQELRVAKSLGKVAFEERLFQRLQGGREAWRGEHVGECVAEHIQDKLLVFAVMF</sequence>
<dbReference type="Gene3D" id="3.30.1330.30">
    <property type="match status" value="1"/>
</dbReference>
<keyword evidence="4" id="KW-0747">Spliceosome</keyword>
<feature type="compositionally biased region" description="Basic and acidic residues" evidence="11">
    <location>
        <begin position="394"/>
        <end position="406"/>
    </location>
</feature>
<evidence type="ECO:0000256" key="5">
    <source>
        <dbReference type="ARBA" id="ARBA00022884"/>
    </source>
</evidence>
<evidence type="ECO:0000313" key="15">
    <source>
        <dbReference type="Proteomes" id="UP001304895"/>
    </source>
</evidence>
<keyword evidence="3" id="KW-0507">mRNA processing</keyword>
<reference evidence="14" key="2">
    <citation type="submission" date="2023-05" db="EMBL/GenBank/DDBJ databases">
        <authorList>
            <consortium name="Lawrence Berkeley National Laboratory"/>
            <person name="Steindorff A."/>
            <person name="Hensen N."/>
            <person name="Bonometti L."/>
            <person name="Westerberg I."/>
            <person name="Brannstrom I.O."/>
            <person name="Guillou S."/>
            <person name="Cros-Aarteil S."/>
            <person name="Calhoun S."/>
            <person name="Haridas S."/>
            <person name="Kuo A."/>
            <person name="Mondo S."/>
            <person name="Pangilinan J."/>
            <person name="Riley R."/>
            <person name="Labutti K."/>
            <person name="Andreopoulos B."/>
            <person name="Lipzen A."/>
            <person name="Chen C."/>
            <person name="Yanf M."/>
            <person name="Daum C."/>
            <person name="Ng V."/>
            <person name="Clum A."/>
            <person name="Ohm R."/>
            <person name="Martin F."/>
            <person name="Silar P."/>
            <person name="Natvig D."/>
            <person name="Lalanne C."/>
            <person name="Gautier V."/>
            <person name="Ament-Velasquez S.L."/>
            <person name="Kruys A."/>
            <person name="Hutchinson M.I."/>
            <person name="Powell A.J."/>
            <person name="Barry K."/>
            <person name="Miller A.N."/>
            <person name="Grigoriev I.V."/>
            <person name="Debuchy R."/>
            <person name="Gladieux P."/>
            <person name="Thoren M.H."/>
            <person name="Johannesson H."/>
        </authorList>
    </citation>
    <scope>NUCLEOTIDE SEQUENCE</scope>
    <source>
        <strain evidence="14">CBS 123565</strain>
    </source>
</reference>
<feature type="region of interest" description="Disordered" evidence="11">
    <location>
        <begin position="289"/>
        <end position="332"/>
    </location>
</feature>
<evidence type="ECO:0000256" key="7">
    <source>
        <dbReference type="ARBA" id="ARBA00023242"/>
    </source>
</evidence>
<dbReference type="InterPro" id="IPR022158">
    <property type="entry name" value="Inositol_phosphatase"/>
</dbReference>
<dbReference type="PANTHER" id="PTHR45662:SF7">
    <property type="entry name" value="SACI DOMAIN PROTEIN (AFU_ORTHOLOGUE AFUA_1G15890)"/>
    <property type="match status" value="1"/>
</dbReference>
<reference evidence="14" key="1">
    <citation type="journal article" date="2023" name="Mol. Phylogenet. Evol.">
        <title>Genome-scale phylogeny and comparative genomics of the fungal order Sordariales.</title>
        <authorList>
            <person name="Hensen N."/>
            <person name="Bonometti L."/>
            <person name="Westerberg I."/>
            <person name="Brannstrom I.O."/>
            <person name="Guillou S."/>
            <person name="Cros-Aarteil S."/>
            <person name="Calhoun S."/>
            <person name="Haridas S."/>
            <person name="Kuo A."/>
            <person name="Mondo S."/>
            <person name="Pangilinan J."/>
            <person name="Riley R."/>
            <person name="LaButti K."/>
            <person name="Andreopoulos B."/>
            <person name="Lipzen A."/>
            <person name="Chen C."/>
            <person name="Yan M."/>
            <person name="Daum C."/>
            <person name="Ng V."/>
            <person name="Clum A."/>
            <person name="Steindorff A."/>
            <person name="Ohm R.A."/>
            <person name="Martin F."/>
            <person name="Silar P."/>
            <person name="Natvig D.O."/>
            <person name="Lalanne C."/>
            <person name="Gautier V."/>
            <person name="Ament-Velasquez S.L."/>
            <person name="Kruys A."/>
            <person name="Hutchinson M.I."/>
            <person name="Powell A.J."/>
            <person name="Barry K."/>
            <person name="Miller A.N."/>
            <person name="Grigoriev I.V."/>
            <person name="Debuchy R."/>
            <person name="Gladieux P."/>
            <person name="Hiltunen Thoren M."/>
            <person name="Johannesson H."/>
        </authorList>
    </citation>
    <scope>NUCLEOTIDE SEQUENCE</scope>
    <source>
        <strain evidence="14">CBS 123565</strain>
    </source>
</reference>
<gene>
    <name evidence="14" type="ORF">BT67DRAFT_454145</name>
</gene>
<organism evidence="14 15">
    <name type="scientific">Trichocladium antarcticum</name>
    <dbReference type="NCBI Taxonomy" id="1450529"/>
    <lineage>
        <taxon>Eukaryota</taxon>
        <taxon>Fungi</taxon>
        <taxon>Dikarya</taxon>
        <taxon>Ascomycota</taxon>
        <taxon>Pezizomycotina</taxon>
        <taxon>Sordariomycetes</taxon>
        <taxon>Sordariomycetidae</taxon>
        <taxon>Sordariales</taxon>
        <taxon>Chaetomiaceae</taxon>
        <taxon>Trichocladium</taxon>
    </lineage>
</organism>
<dbReference type="PROSITE" id="PS01082">
    <property type="entry name" value="RIBOSOMAL_L7AE"/>
    <property type="match status" value="1"/>
</dbReference>
<feature type="region of interest" description="Disordered" evidence="11">
    <location>
        <begin position="1054"/>
        <end position="1073"/>
    </location>
</feature>
<dbReference type="GO" id="GO:0006397">
    <property type="term" value="P:mRNA processing"/>
    <property type="evidence" value="ECO:0007669"/>
    <property type="project" value="UniProtKB-KW"/>
</dbReference>
<proteinExistence type="inferred from homology"/>
<evidence type="ECO:0000256" key="9">
    <source>
        <dbReference type="ARBA" id="ARBA00037456"/>
    </source>
</evidence>
<dbReference type="PRINTS" id="PR00883">
    <property type="entry name" value="NUCLEARHMG"/>
</dbReference>
<dbReference type="GO" id="GO:0005730">
    <property type="term" value="C:nucleolus"/>
    <property type="evidence" value="ECO:0007669"/>
    <property type="project" value="UniProtKB-SubCell"/>
</dbReference>
<dbReference type="GO" id="GO:0005783">
    <property type="term" value="C:endoplasmic reticulum"/>
    <property type="evidence" value="ECO:0007669"/>
    <property type="project" value="TreeGrafter"/>
</dbReference>
<evidence type="ECO:0000256" key="8">
    <source>
        <dbReference type="ARBA" id="ARBA00023274"/>
    </source>
</evidence>
<dbReference type="InterPro" id="IPR029064">
    <property type="entry name" value="Ribosomal_eL30-like_sf"/>
</dbReference>